<dbReference type="InterPro" id="IPR001849">
    <property type="entry name" value="PH_domain"/>
</dbReference>
<evidence type="ECO:0000256" key="5">
    <source>
        <dbReference type="SAM" id="MobiDB-lite"/>
    </source>
</evidence>
<evidence type="ECO:0000256" key="3">
    <source>
        <dbReference type="ARBA" id="ARBA00022999"/>
    </source>
</evidence>
<dbReference type="InterPro" id="IPR011993">
    <property type="entry name" value="PH-like_dom_sf"/>
</dbReference>
<evidence type="ECO:0000256" key="2">
    <source>
        <dbReference type="ARBA" id="ARBA00022553"/>
    </source>
</evidence>
<dbReference type="FunFam" id="3.30.505.10:FF:000008">
    <property type="entry name" value="SH2B adapter protein 1 isoform 2"/>
    <property type="match status" value="1"/>
</dbReference>
<comment type="similarity">
    <text evidence="1">Belongs to the SH2B adapter family.</text>
</comment>
<dbReference type="PROSITE" id="PS50001">
    <property type="entry name" value="SH2"/>
    <property type="match status" value="1"/>
</dbReference>
<sequence length="587" mass="64785">MIVDWVLRIRGTDYQRCVFIARFSAMAPSIISTGSNHSGDHHGVNAAWIELCEKHAREAAIELVKACYVFIKPNQGLPHKDIVHKFIDYFINHFELELSRHDAHHGGDGSSSDYSDQDGHSTAPLKSPTEQPTKAHFFRRLSFKGLKKGKIFFHKKHSEDTSEIKHKTKLSKIVVECRKEGVVNYLVGENTDGTQKWEKCRLALVKTVGGYMLEFYSPPKSLKPKSGVFCFLITEARETSALEMPDRENTFVLKAENNMEYVIEAVDTDDMRTWLATVKYCMKPNNISEEETTSSQCNRLPQVPEVPPRLSTTPHPVSTIPHTHTDLCTSHTDLDALLEGGPSTSTTGGPGPPHSEGADSAAPAPPPPADNVDGASAGSGGPQSDLSLLLQEYPWFHGTLPRCEAATLVLSGGPGSHGVFLVRQSETRKGEFVLTFNFQGRAKHLRMTLIDTGQCRVQHLWFQSIFEMLENFRVNAIPLESGSSDVTLTQFVVARTSSIPGLLTGNHHHPGALNTHQASTSTGRTGPGQDGRRPAPNPEMRAIITYGGSIRQTTELMIQEQQNEHFAHQANHATSQTRAVENAYTIV</sequence>
<dbReference type="GO" id="GO:0005886">
    <property type="term" value="C:plasma membrane"/>
    <property type="evidence" value="ECO:0007669"/>
    <property type="project" value="TreeGrafter"/>
</dbReference>
<organism evidence="8">
    <name type="scientific">Cacopsylla melanoneura</name>
    <dbReference type="NCBI Taxonomy" id="428564"/>
    <lineage>
        <taxon>Eukaryota</taxon>
        <taxon>Metazoa</taxon>
        <taxon>Ecdysozoa</taxon>
        <taxon>Arthropoda</taxon>
        <taxon>Hexapoda</taxon>
        <taxon>Insecta</taxon>
        <taxon>Pterygota</taxon>
        <taxon>Neoptera</taxon>
        <taxon>Paraneoptera</taxon>
        <taxon>Hemiptera</taxon>
        <taxon>Sternorrhyncha</taxon>
        <taxon>Psylloidea</taxon>
        <taxon>Psyllidae</taxon>
        <taxon>Psyllinae</taxon>
        <taxon>Cacopsylla</taxon>
    </lineage>
</organism>
<dbReference type="SUPFAM" id="SSF50729">
    <property type="entry name" value="PH domain-like"/>
    <property type="match status" value="1"/>
</dbReference>
<dbReference type="InterPro" id="IPR015012">
    <property type="entry name" value="Phe_ZIP"/>
</dbReference>
<evidence type="ECO:0000256" key="1">
    <source>
        <dbReference type="ARBA" id="ARBA00010220"/>
    </source>
</evidence>
<dbReference type="Gene3D" id="3.30.505.10">
    <property type="entry name" value="SH2 domain"/>
    <property type="match status" value="1"/>
</dbReference>
<dbReference type="SUPFAM" id="SSF109805">
    <property type="entry name" value="Phenylalanine zipper"/>
    <property type="match status" value="1"/>
</dbReference>
<dbReference type="InterPro" id="IPR035057">
    <property type="entry name" value="SH2B1_SH2"/>
</dbReference>
<dbReference type="GO" id="GO:0035556">
    <property type="term" value="P:intracellular signal transduction"/>
    <property type="evidence" value="ECO:0007669"/>
    <property type="project" value="TreeGrafter"/>
</dbReference>
<feature type="compositionally biased region" description="Polar residues" evidence="5">
    <location>
        <begin position="514"/>
        <end position="524"/>
    </location>
</feature>
<dbReference type="SUPFAM" id="SSF55550">
    <property type="entry name" value="SH2 domain"/>
    <property type="match status" value="1"/>
</dbReference>
<feature type="domain" description="SH2" evidence="6">
    <location>
        <begin position="395"/>
        <end position="492"/>
    </location>
</feature>
<dbReference type="PANTHER" id="PTHR10872">
    <property type="entry name" value="SH2B ADAPTER PROTEIN"/>
    <property type="match status" value="1"/>
</dbReference>
<dbReference type="InterPro" id="IPR036290">
    <property type="entry name" value="Phe_ZIP_sf"/>
</dbReference>
<dbReference type="FunFam" id="2.30.29.30:FF:000354">
    <property type="entry name" value="Lnk, isoform D"/>
    <property type="match status" value="1"/>
</dbReference>
<feature type="region of interest" description="Disordered" evidence="5">
    <location>
        <begin position="289"/>
        <end position="383"/>
    </location>
</feature>
<keyword evidence="3 4" id="KW-0727">SH2 domain</keyword>
<dbReference type="PRINTS" id="PR00401">
    <property type="entry name" value="SH2DOMAIN"/>
</dbReference>
<feature type="domain" description="PH" evidence="7">
    <location>
        <begin position="176"/>
        <end position="283"/>
    </location>
</feature>
<dbReference type="CDD" id="cd01231">
    <property type="entry name" value="PH_SH2B_family"/>
    <property type="match status" value="1"/>
</dbReference>
<proteinExistence type="inferred from homology"/>
<dbReference type="InterPro" id="IPR036860">
    <property type="entry name" value="SH2_dom_sf"/>
</dbReference>
<dbReference type="PROSITE" id="PS50003">
    <property type="entry name" value="PH_DOMAIN"/>
    <property type="match status" value="1"/>
</dbReference>
<dbReference type="Gene3D" id="6.10.140.110">
    <property type="match status" value="1"/>
</dbReference>
<accession>A0A8D8ZPQ3</accession>
<evidence type="ECO:0000259" key="7">
    <source>
        <dbReference type="PROSITE" id="PS50003"/>
    </source>
</evidence>
<dbReference type="Pfam" id="PF00169">
    <property type="entry name" value="PH"/>
    <property type="match status" value="1"/>
</dbReference>
<evidence type="ECO:0000256" key="4">
    <source>
        <dbReference type="PROSITE-ProRule" id="PRU00191"/>
    </source>
</evidence>
<dbReference type="SMART" id="SM00252">
    <property type="entry name" value="SH2"/>
    <property type="match status" value="1"/>
</dbReference>
<dbReference type="Gene3D" id="2.30.29.30">
    <property type="entry name" value="Pleckstrin-homology domain (PH domain)/Phosphotyrosine-binding domain (PTB)"/>
    <property type="match status" value="1"/>
</dbReference>
<feature type="region of interest" description="Disordered" evidence="5">
    <location>
        <begin position="102"/>
        <end position="132"/>
    </location>
</feature>
<reference evidence="8" key="1">
    <citation type="submission" date="2021-05" db="EMBL/GenBank/DDBJ databases">
        <authorList>
            <person name="Alioto T."/>
            <person name="Alioto T."/>
            <person name="Gomez Garrido J."/>
        </authorList>
    </citation>
    <scope>NUCLEOTIDE SEQUENCE</scope>
</reference>
<dbReference type="PANTHER" id="PTHR10872:SF2">
    <property type="entry name" value="LNK, ISOFORM D"/>
    <property type="match status" value="1"/>
</dbReference>
<dbReference type="InterPro" id="IPR030523">
    <property type="entry name" value="SH2B"/>
</dbReference>
<evidence type="ECO:0000313" key="8">
    <source>
        <dbReference type="EMBL" id="CAG6750924.1"/>
    </source>
</evidence>
<feature type="compositionally biased region" description="Polar residues" evidence="5">
    <location>
        <begin position="310"/>
        <end position="331"/>
    </location>
</feature>
<evidence type="ECO:0000259" key="6">
    <source>
        <dbReference type="PROSITE" id="PS50001"/>
    </source>
</evidence>
<dbReference type="Pfam" id="PF08916">
    <property type="entry name" value="Phe_ZIP"/>
    <property type="match status" value="1"/>
</dbReference>
<protein>
    <submittedName>
        <fullName evidence="8">SH2B adapter protein 2</fullName>
    </submittedName>
</protein>
<dbReference type="InterPro" id="IPR000980">
    <property type="entry name" value="SH2"/>
</dbReference>
<dbReference type="GO" id="GO:0005068">
    <property type="term" value="F:transmembrane receptor protein tyrosine kinase adaptor activity"/>
    <property type="evidence" value="ECO:0007669"/>
    <property type="project" value="TreeGrafter"/>
</dbReference>
<name>A0A8D8ZPQ3_9HEMI</name>
<feature type="region of interest" description="Disordered" evidence="5">
    <location>
        <begin position="504"/>
        <end position="539"/>
    </location>
</feature>
<dbReference type="Pfam" id="PF00017">
    <property type="entry name" value="SH2"/>
    <property type="match status" value="1"/>
</dbReference>
<keyword evidence="2" id="KW-0597">Phosphoprotein</keyword>
<dbReference type="EMBL" id="HBUF01528307">
    <property type="protein sequence ID" value="CAG6750924.1"/>
    <property type="molecule type" value="Transcribed_RNA"/>
</dbReference>
<dbReference type="AlphaFoldDB" id="A0A8D8ZPQ3"/>
<dbReference type="CDD" id="cd10346">
    <property type="entry name" value="SH2_SH2B_family"/>
    <property type="match status" value="1"/>
</dbReference>